<dbReference type="EMBL" id="CCKQ01019320">
    <property type="protein sequence ID" value="CDW91341.1"/>
    <property type="molecule type" value="Genomic_DNA"/>
</dbReference>
<dbReference type="Proteomes" id="UP000039865">
    <property type="component" value="Unassembled WGS sequence"/>
</dbReference>
<keyword evidence="3" id="KW-1185">Reference proteome</keyword>
<protein>
    <submittedName>
        <fullName evidence="2">Uncharacterized protein</fullName>
    </submittedName>
</protein>
<proteinExistence type="predicted"/>
<dbReference type="PANTHER" id="PTHR40430:SF1">
    <property type="entry name" value="T. BRUCEI SPP.-SPECIFIC PROTEIN"/>
    <property type="match status" value="1"/>
</dbReference>
<evidence type="ECO:0000313" key="2">
    <source>
        <dbReference type="EMBL" id="CDW91341.1"/>
    </source>
</evidence>
<evidence type="ECO:0000313" key="3">
    <source>
        <dbReference type="Proteomes" id="UP000039865"/>
    </source>
</evidence>
<feature type="compositionally biased region" description="Low complexity" evidence="1">
    <location>
        <begin position="321"/>
        <end position="334"/>
    </location>
</feature>
<dbReference type="InParanoid" id="A0A078BAV1"/>
<evidence type="ECO:0000256" key="1">
    <source>
        <dbReference type="SAM" id="MobiDB-lite"/>
    </source>
</evidence>
<organism evidence="2 3">
    <name type="scientific">Stylonychia lemnae</name>
    <name type="common">Ciliate</name>
    <dbReference type="NCBI Taxonomy" id="5949"/>
    <lineage>
        <taxon>Eukaryota</taxon>
        <taxon>Sar</taxon>
        <taxon>Alveolata</taxon>
        <taxon>Ciliophora</taxon>
        <taxon>Intramacronucleata</taxon>
        <taxon>Spirotrichea</taxon>
        <taxon>Stichotrichia</taxon>
        <taxon>Sporadotrichida</taxon>
        <taxon>Oxytrichidae</taxon>
        <taxon>Stylonychinae</taxon>
        <taxon>Stylonychia</taxon>
    </lineage>
</organism>
<name>A0A078BAV1_STYLE</name>
<dbReference type="OrthoDB" id="541713at2759"/>
<accession>A0A078BAV1</accession>
<gene>
    <name evidence="2" type="primary">Contig17329.g18446</name>
    <name evidence="2" type="ORF">STYLEM_20495</name>
</gene>
<reference evidence="2 3" key="1">
    <citation type="submission" date="2014-06" db="EMBL/GenBank/DDBJ databases">
        <authorList>
            <person name="Swart Estienne"/>
        </authorList>
    </citation>
    <scope>NUCLEOTIDE SEQUENCE [LARGE SCALE GENOMIC DNA]</scope>
    <source>
        <strain evidence="2 3">130c</strain>
    </source>
</reference>
<dbReference type="AlphaFoldDB" id="A0A078BAV1"/>
<dbReference type="PANTHER" id="PTHR40430">
    <property type="entry name" value="T. BRUCEI SPP.-SPECIFIC PROTEIN"/>
    <property type="match status" value="1"/>
</dbReference>
<feature type="region of interest" description="Disordered" evidence="1">
    <location>
        <begin position="321"/>
        <end position="346"/>
    </location>
</feature>
<sequence>MASQVSKLGIDLDRSMDTIGSTNVLYLNLILVSINQHHIMKYQTQLPQDLVAACFRVGNYMNLRDLPDLIGPNSVLQALKEKLEKANALSQINANNRQKYSTLGKGNGVFQKFEWIPDQFSAQNSRETMGKLHKLAFNPAKVKKNIKYEYPFLGKDETYTYSFLLIDDPYDATKDEILRTKWMEEARMLYGDFKPSGPQKPLTDVSKSRMQDIVETLKKLLLSDWNDVNFVIGSKAYTFLQFISANPNDFIEIKFDLTTIDTLQGLHAYMNTLLYNNEEIMRFCLRKISHFWGYKEGSYIYYMFAPPWNDKINQIKVNQGSNNQANTQTNNNSSLETTVNPANPKLPTLYSRDININ</sequence>